<dbReference type="InterPro" id="IPR001261">
    <property type="entry name" value="ArgE/DapE_CS"/>
</dbReference>
<organism evidence="12 13">
    <name type="scientific">Acrasis kona</name>
    <dbReference type="NCBI Taxonomy" id="1008807"/>
    <lineage>
        <taxon>Eukaryota</taxon>
        <taxon>Discoba</taxon>
        <taxon>Heterolobosea</taxon>
        <taxon>Tetramitia</taxon>
        <taxon>Eutetramitia</taxon>
        <taxon>Acrasidae</taxon>
        <taxon>Acrasis</taxon>
    </lineage>
</organism>
<keyword evidence="5 10" id="KW-0479">Metal-binding</keyword>
<feature type="domain" description="Peptidase M20 dimerisation" evidence="11">
    <location>
        <begin position="202"/>
        <end position="321"/>
    </location>
</feature>
<accession>A0AAW2Z3E0</accession>
<evidence type="ECO:0000313" key="12">
    <source>
        <dbReference type="EMBL" id="KAL0483980.1"/>
    </source>
</evidence>
<gene>
    <name evidence="12" type="ORF">AKO1_004640</name>
</gene>
<feature type="active site" description="Proton acceptor" evidence="9">
    <location>
        <position position="160"/>
    </location>
</feature>
<dbReference type="NCBIfam" id="TIGR01880">
    <property type="entry name" value="Ac-peptdase-euk"/>
    <property type="match status" value="1"/>
</dbReference>
<feature type="binding site" evidence="10">
    <location>
        <position position="161"/>
    </location>
    <ligand>
        <name>Zn(2+)</name>
        <dbReference type="ChEBI" id="CHEBI:29105"/>
        <label>2</label>
    </ligand>
</feature>
<evidence type="ECO:0000256" key="4">
    <source>
        <dbReference type="ARBA" id="ARBA00022490"/>
    </source>
</evidence>
<keyword evidence="7 10" id="KW-0862">Zinc</keyword>
<evidence type="ECO:0000256" key="1">
    <source>
        <dbReference type="ARBA" id="ARBA00004496"/>
    </source>
</evidence>
<dbReference type="EMBL" id="JAOPGA020001008">
    <property type="protein sequence ID" value="KAL0483980.1"/>
    <property type="molecule type" value="Genomic_DNA"/>
</dbReference>
<evidence type="ECO:0000256" key="5">
    <source>
        <dbReference type="ARBA" id="ARBA00022723"/>
    </source>
</evidence>
<proteinExistence type="inferred from homology"/>
<dbReference type="GO" id="GO:0046872">
    <property type="term" value="F:metal ion binding"/>
    <property type="evidence" value="ECO:0007669"/>
    <property type="project" value="UniProtKB-KW"/>
</dbReference>
<dbReference type="Gene3D" id="3.40.630.10">
    <property type="entry name" value="Zn peptidases"/>
    <property type="match status" value="1"/>
</dbReference>
<dbReference type="InterPro" id="IPR052083">
    <property type="entry name" value="Aminoacylase-1_M20A"/>
</dbReference>
<dbReference type="Pfam" id="PF01546">
    <property type="entry name" value="Peptidase_M20"/>
    <property type="match status" value="1"/>
</dbReference>
<dbReference type="EC" id="3.5.1.14" evidence="3"/>
<evidence type="ECO:0000256" key="3">
    <source>
        <dbReference type="ARBA" id="ARBA00011913"/>
    </source>
</evidence>
<evidence type="ECO:0000256" key="6">
    <source>
        <dbReference type="ARBA" id="ARBA00022801"/>
    </source>
</evidence>
<comment type="caution">
    <text evidence="12">The sequence shown here is derived from an EMBL/GenBank/DDBJ whole genome shotgun (WGS) entry which is preliminary data.</text>
</comment>
<evidence type="ECO:0000256" key="2">
    <source>
        <dbReference type="ARBA" id="ARBA00006247"/>
    </source>
</evidence>
<feature type="binding site" evidence="10">
    <location>
        <position position="126"/>
    </location>
    <ligand>
        <name>Zn(2+)</name>
        <dbReference type="ChEBI" id="CHEBI:29105"/>
        <label>1</label>
    </ligand>
</feature>
<dbReference type="PANTHER" id="PTHR45892:SF1">
    <property type="entry name" value="AMINOACYLASE-1"/>
    <property type="match status" value="1"/>
</dbReference>
<feature type="binding site" evidence="10">
    <location>
        <position position="126"/>
    </location>
    <ligand>
        <name>Zn(2+)</name>
        <dbReference type="ChEBI" id="CHEBI:29105"/>
        <label>2</label>
    </ligand>
</feature>
<evidence type="ECO:0000256" key="9">
    <source>
        <dbReference type="PIRSR" id="PIRSR036696-1"/>
    </source>
</evidence>
<dbReference type="FunFam" id="3.40.630.10:FF:000019">
    <property type="entry name" value="Aminoacylase 1"/>
    <property type="match status" value="1"/>
</dbReference>
<keyword evidence="4" id="KW-0963">Cytoplasm</keyword>
<dbReference type="GO" id="GO:0004046">
    <property type="term" value="F:aminoacylase activity"/>
    <property type="evidence" value="ECO:0007669"/>
    <property type="project" value="UniProtKB-EC"/>
</dbReference>
<protein>
    <recommendedName>
        <fullName evidence="3">N-acyl-aliphatic-L-amino acid amidohydrolase</fullName>
        <ecNumber evidence="3">3.5.1.14</ecNumber>
    </recommendedName>
    <alternativeName>
        <fullName evidence="8">N-acyl-L-amino-acid amidohydrolase</fullName>
    </alternativeName>
</protein>
<keyword evidence="6" id="KW-0378">Hydrolase</keyword>
<comment type="similarity">
    <text evidence="2">Belongs to the peptidase M20A family.</text>
</comment>
<dbReference type="GO" id="GO:0005737">
    <property type="term" value="C:cytoplasm"/>
    <property type="evidence" value="ECO:0007669"/>
    <property type="project" value="UniProtKB-SubCell"/>
</dbReference>
<dbReference type="AlphaFoldDB" id="A0AAW2Z3E0"/>
<dbReference type="GO" id="GO:0006520">
    <property type="term" value="P:amino acid metabolic process"/>
    <property type="evidence" value="ECO:0007669"/>
    <property type="project" value="InterPro"/>
</dbReference>
<feature type="binding site" evidence="10">
    <location>
        <position position="391"/>
    </location>
    <ligand>
        <name>Zn(2+)</name>
        <dbReference type="ChEBI" id="CHEBI:29105"/>
        <label>2</label>
    </ligand>
</feature>
<reference evidence="12 13" key="1">
    <citation type="submission" date="2024-03" db="EMBL/GenBank/DDBJ databases">
        <title>The Acrasis kona genome and developmental transcriptomes reveal deep origins of eukaryotic multicellular pathways.</title>
        <authorList>
            <person name="Sheikh S."/>
            <person name="Fu C.-J."/>
            <person name="Brown M.W."/>
            <person name="Baldauf S.L."/>
        </authorList>
    </citation>
    <scope>NUCLEOTIDE SEQUENCE [LARGE SCALE GENOMIC DNA]</scope>
    <source>
        <strain evidence="12 13">ATCC MYA-3509</strain>
    </source>
</reference>
<dbReference type="Gene3D" id="1.10.150.900">
    <property type="match status" value="1"/>
</dbReference>
<feature type="active site" evidence="9">
    <location>
        <position position="94"/>
    </location>
</feature>
<keyword evidence="13" id="KW-1185">Reference proteome</keyword>
<sequence length="418" mass="47185">MITLCAFANTADDIKVIKQQDREVIERFKSYLNINTVQPNIDYYPAVDFLKKEAKRIGLESDVVEIVKGRPHVIIKWKGRDPSKKTVMLNSHMDVVPADPAKWNSDPFEAFWDLTNNNIYARGSQDMKCVGMQYLEAITNLKAQNFVPERTVYVTFVPEEEVGGHGGGMNDLVKSPHFDKLNVGFGLDEGLASPDEKFEVYYGERVAMWGIIEATGAVGHGSAFIKNTATEKINRVIQQIFNFRSSQEQELALRPNKRTGDVVSINLTSMKAGHTKDCGETYQMNVVPRTAQVGFDIRVTPHVPIKQVDEQVNKWASEEGVSIRWVQRSEEHHVTDLNDEHVKVFLDSLKSANVTFNTGVFPAATDARFLRAKKIPIIGFSPMNLTPVLLHDHNEYLNVDVYLRGITIYENVIKSITK</sequence>
<dbReference type="Proteomes" id="UP001431209">
    <property type="component" value="Unassembled WGS sequence"/>
</dbReference>
<name>A0AAW2Z3E0_9EUKA</name>
<dbReference type="InterPro" id="IPR002933">
    <property type="entry name" value="Peptidase_M20"/>
</dbReference>
<dbReference type="PIRSF" id="PIRSF036696">
    <property type="entry name" value="ACY-1"/>
    <property type="match status" value="1"/>
</dbReference>
<dbReference type="SUPFAM" id="SSF55031">
    <property type="entry name" value="Bacterial exopeptidase dimerisation domain"/>
    <property type="match status" value="1"/>
</dbReference>
<evidence type="ECO:0000256" key="8">
    <source>
        <dbReference type="ARBA" id="ARBA00029656"/>
    </source>
</evidence>
<evidence type="ECO:0000256" key="7">
    <source>
        <dbReference type="ARBA" id="ARBA00022833"/>
    </source>
</evidence>
<feature type="binding site" evidence="10">
    <location>
        <position position="92"/>
    </location>
    <ligand>
        <name>Zn(2+)</name>
        <dbReference type="ChEBI" id="CHEBI:29105"/>
        <label>1</label>
    </ligand>
</feature>
<dbReference type="PANTHER" id="PTHR45892">
    <property type="entry name" value="AMINOACYLASE-1"/>
    <property type="match status" value="1"/>
</dbReference>
<comment type="cofactor">
    <cofactor evidence="10">
        <name>Zn(2+)</name>
        <dbReference type="ChEBI" id="CHEBI:29105"/>
    </cofactor>
    <text evidence="10">Binds 2 Zn(2+) ions per subunit.</text>
</comment>
<dbReference type="Pfam" id="PF07687">
    <property type="entry name" value="M20_dimer"/>
    <property type="match status" value="1"/>
</dbReference>
<evidence type="ECO:0000313" key="13">
    <source>
        <dbReference type="Proteomes" id="UP001431209"/>
    </source>
</evidence>
<dbReference type="InterPro" id="IPR036264">
    <property type="entry name" value="Bact_exopeptidase_dim_dom"/>
</dbReference>
<dbReference type="PROSITE" id="PS00758">
    <property type="entry name" value="ARGE_DAPE_CPG2_1"/>
    <property type="match status" value="1"/>
</dbReference>
<dbReference type="Gene3D" id="3.30.70.360">
    <property type="match status" value="1"/>
</dbReference>
<dbReference type="InterPro" id="IPR011650">
    <property type="entry name" value="Peptidase_M20_dimer"/>
</dbReference>
<comment type="subcellular location">
    <subcellularLocation>
        <location evidence="1">Cytoplasm</location>
    </subcellularLocation>
</comment>
<evidence type="ECO:0000256" key="10">
    <source>
        <dbReference type="PIRSR" id="PIRSR036696-2"/>
    </source>
</evidence>
<dbReference type="InterPro" id="IPR010159">
    <property type="entry name" value="N-acyl_aa_amidohydrolase"/>
</dbReference>
<dbReference type="SUPFAM" id="SSF53187">
    <property type="entry name" value="Zn-dependent exopeptidases"/>
    <property type="match status" value="1"/>
</dbReference>
<feature type="binding site" evidence="10">
    <location>
        <position position="189"/>
    </location>
    <ligand>
        <name>Zn(2+)</name>
        <dbReference type="ChEBI" id="CHEBI:29105"/>
        <label>1</label>
    </ligand>
</feature>
<evidence type="ECO:0000259" key="11">
    <source>
        <dbReference type="Pfam" id="PF07687"/>
    </source>
</evidence>